<dbReference type="Proteomes" id="UP000693692">
    <property type="component" value="Segment"/>
</dbReference>
<dbReference type="InterPro" id="IPR044930">
    <property type="entry name" value="Homing_endonuclease_His-Me"/>
</dbReference>
<name>A0A8F3EBD6_9CAUD</name>
<dbReference type="InterPro" id="IPR044925">
    <property type="entry name" value="His-Me_finger_sf"/>
</dbReference>
<gene>
    <name evidence="2" type="primary">49</name>
    <name evidence="2" type="ORF">SEA_FOOTLOOSE_49</name>
</gene>
<protein>
    <submittedName>
        <fullName evidence="2">HNH endonuclease</fullName>
    </submittedName>
</protein>
<sequence>MTLTTYAELEQQCSVDGCGRDKRTRGWCGAHYNQWRTTGVVPTRPFTDEARFYRYVDKRSDQECWPWTGTVKKNGYGQFWFKGKPDRAHRVSYLMAHGDVPEGMLIRHTCDNKICVNPAHLLIGTVKDNARDAVERGLYPRGEKQGRSKLTLAQVEEIRRNWRARTETQKSMADRFGVSTSAIQFVATGQSWVGLGEGS</sequence>
<dbReference type="SUPFAM" id="SSF54060">
    <property type="entry name" value="His-Me finger endonucleases"/>
    <property type="match status" value="1"/>
</dbReference>
<dbReference type="InterPro" id="IPR003615">
    <property type="entry name" value="HNH_nuc"/>
</dbReference>
<reference evidence="2" key="1">
    <citation type="submission" date="2021-05" db="EMBL/GenBank/DDBJ databases">
        <authorList>
            <person name="Brink J."/>
            <person name="Busse A.L."/>
            <person name="Crowley H.J."/>
            <person name="Hall C.J."/>
            <person name="Hetherington P."/>
            <person name="Hovde T.M."/>
            <person name="Johnson J.A."/>
            <person name="Karch K.E."/>
            <person name="Krueger C.J."/>
            <person name="Lundberg T.J."/>
            <person name="Madla Sanchez I."/>
            <person name="Mathiesen C."/>
            <person name="Moore L.J."/>
            <person name="Nordberg R.J."/>
            <person name="Petersen I.M."/>
            <person name="Piton K.L."/>
            <person name="Rozycki S.T."/>
            <person name="Rutten E."/>
            <person name="Samuelson I.O."/>
            <person name="Sarkilahti S.K."/>
            <person name="Schubert K.A."/>
            <person name="Stamness T.F."/>
            <person name="Tinman A.J."/>
            <person name="Tutterrow P.B."/>
            <person name="Wanzek N.C."/>
            <person name="Wheeler C.D."/>
            <person name="Spring A.M."/>
            <person name="Klyczek K."/>
            <person name="Garlena R.A."/>
            <person name="Russell D.A."/>
            <person name="Pope W.H."/>
            <person name="Jacobs-Sera D."/>
            <person name="Hatfull G.F."/>
        </authorList>
    </citation>
    <scope>NUCLEOTIDE SEQUENCE</scope>
</reference>
<dbReference type="RefSeq" id="YP_010754446.1">
    <property type="nucleotide sequence ID" value="NC_073460.1"/>
</dbReference>
<keyword evidence="2" id="KW-0255">Endonuclease</keyword>
<dbReference type="GO" id="GO:0004519">
    <property type="term" value="F:endonuclease activity"/>
    <property type="evidence" value="ECO:0007669"/>
    <property type="project" value="UniProtKB-KW"/>
</dbReference>
<keyword evidence="2" id="KW-0540">Nuclease</keyword>
<proteinExistence type="predicted"/>
<dbReference type="GeneID" id="80019037"/>
<feature type="domain" description="HNH nuclease" evidence="1">
    <location>
        <begin position="87"/>
        <end position="131"/>
    </location>
</feature>
<dbReference type="KEGG" id="vg:80019037"/>
<evidence type="ECO:0000259" key="1">
    <source>
        <dbReference type="Pfam" id="PF13392"/>
    </source>
</evidence>
<evidence type="ECO:0000313" key="2">
    <source>
        <dbReference type="EMBL" id="QWY84631.1"/>
    </source>
</evidence>
<keyword evidence="2" id="KW-0378">Hydrolase</keyword>
<keyword evidence="3" id="KW-1185">Reference proteome</keyword>
<dbReference type="EMBL" id="MZ150789">
    <property type="protein sequence ID" value="QWY84631.1"/>
    <property type="molecule type" value="Genomic_DNA"/>
</dbReference>
<organism evidence="2 3">
    <name type="scientific">Microbacterium phage Footloose</name>
    <dbReference type="NCBI Taxonomy" id="2836048"/>
    <lineage>
        <taxon>Viruses</taxon>
        <taxon>Duplodnaviria</taxon>
        <taxon>Heunggongvirae</taxon>
        <taxon>Uroviricota</taxon>
        <taxon>Caudoviricetes</taxon>
        <taxon>Footloosevirus</taxon>
        <taxon>Footloosevirus footloose</taxon>
    </lineage>
</organism>
<evidence type="ECO:0000313" key="3">
    <source>
        <dbReference type="Proteomes" id="UP000693692"/>
    </source>
</evidence>
<accession>A0A8F3EBD6</accession>
<dbReference type="Gene3D" id="3.90.75.10">
    <property type="entry name" value="Homing Intron 3 (I-ppo) Encoded Endonuclease, Chain A"/>
    <property type="match status" value="1"/>
</dbReference>
<dbReference type="Pfam" id="PF13392">
    <property type="entry name" value="HNH_3"/>
    <property type="match status" value="1"/>
</dbReference>